<accession>A0A1T4TCH1</accession>
<reference evidence="2" key="1">
    <citation type="submission" date="2017-02" db="EMBL/GenBank/DDBJ databases">
        <authorList>
            <person name="Varghese N."/>
            <person name="Submissions S."/>
        </authorList>
    </citation>
    <scope>NUCLEOTIDE SEQUENCE [LARGE SCALE GENOMIC DNA]</scope>
    <source>
        <strain evidence="2">ATCC 27094</strain>
    </source>
</reference>
<sequence length="408" mass="45930">MLFGRLRRPPPPVEPAPPVWKAHTLRDNYSLSDEQYALCATLTNQVQDLYDQALPYSRSKGLDPQLVLPGNEWAEIVKTTGLEFRKDRAHLDYLRLHAPFAGYHLMFLDRLDVRHFAEPWNQEILDRFSREGMTPEIVGFLADRVDPAQRLAPFVEEYRQHLRNVDRRYIVRTPRLFGEIGLEIDGVLFNPDVTLCQSRINGLLSAGVIGKLERDIARRGRARVLEIGPGYGALAYALRSFFGPDLEYIAVDLPSSLLYSALYLSTLAGGQGCHILAPGSTLPGSFANLFLANYLFEEVADRLAPIDLALNTMSFTEMSPLQVRHYAETLRRLIGTDGVVFDENAAVRPHHTDSKAIFADVFPFRKHVESTTVTTKNWCQDVWANRYIGEVFDVSDHAAFHAAASGSD</sequence>
<dbReference type="SUPFAM" id="SSF53335">
    <property type="entry name" value="S-adenosyl-L-methionine-dependent methyltransferases"/>
    <property type="match status" value="1"/>
</dbReference>
<dbReference type="RefSeq" id="WP_085937708.1">
    <property type="nucleotide sequence ID" value="NZ_FUWJ01000015.1"/>
</dbReference>
<protein>
    <submittedName>
        <fullName evidence="1">Putative sugar O-methyltransferase</fullName>
    </submittedName>
</protein>
<dbReference type="NCBIfam" id="TIGR04371">
    <property type="entry name" value="methyltran_NanM"/>
    <property type="match status" value="1"/>
</dbReference>
<name>A0A1T4TCH1_9HYPH</name>
<dbReference type="AlphaFoldDB" id="A0A1T4TCH1"/>
<evidence type="ECO:0000313" key="1">
    <source>
        <dbReference type="EMBL" id="SKA37848.1"/>
    </source>
</evidence>
<dbReference type="Proteomes" id="UP000190092">
    <property type="component" value="Unassembled WGS sequence"/>
</dbReference>
<dbReference type="OrthoDB" id="112998at2"/>
<dbReference type="EMBL" id="FUWJ01000015">
    <property type="protein sequence ID" value="SKA37848.1"/>
    <property type="molecule type" value="Genomic_DNA"/>
</dbReference>
<dbReference type="STRING" id="225324.SAMN02745126_05968"/>
<evidence type="ECO:0000313" key="2">
    <source>
        <dbReference type="Proteomes" id="UP000190092"/>
    </source>
</evidence>
<keyword evidence="2" id="KW-1185">Reference proteome</keyword>
<gene>
    <name evidence="1" type="ORF">SAMN02745126_05968</name>
</gene>
<dbReference type="InterPro" id="IPR030807">
    <property type="entry name" value="Methyltran_NanM"/>
</dbReference>
<proteinExistence type="predicted"/>
<keyword evidence="1" id="KW-0489">Methyltransferase</keyword>
<dbReference type="GO" id="GO:0032259">
    <property type="term" value="P:methylation"/>
    <property type="evidence" value="ECO:0007669"/>
    <property type="project" value="UniProtKB-KW"/>
</dbReference>
<dbReference type="InterPro" id="IPR029063">
    <property type="entry name" value="SAM-dependent_MTases_sf"/>
</dbReference>
<dbReference type="GO" id="GO:0008168">
    <property type="term" value="F:methyltransferase activity"/>
    <property type="evidence" value="ECO:0007669"/>
    <property type="project" value="UniProtKB-KW"/>
</dbReference>
<keyword evidence="1" id="KW-0808">Transferase</keyword>
<organism evidence="1 2">
    <name type="scientific">Enhydrobacter aerosaccus</name>
    <dbReference type="NCBI Taxonomy" id="225324"/>
    <lineage>
        <taxon>Bacteria</taxon>
        <taxon>Pseudomonadati</taxon>
        <taxon>Pseudomonadota</taxon>
        <taxon>Alphaproteobacteria</taxon>
        <taxon>Hyphomicrobiales</taxon>
        <taxon>Enhydrobacter</taxon>
    </lineage>
</organism>